<accession>A0A0H4QLM4</accession>
<dbReference type="Gene3D" id="3.90.1150.200">
    <property type="match status" value="1"/>
</dbReference>
<dbReference type="RefSeq" id="WP_048705715.1">
    <property type="nucleotide sequence ID" value="NZ_CP012034.1"/>
</dbReference>
<dbReference type="OrthoDB" id="115213at2"/>
<dbReference type="EMBL" id="CP012034">
    <property type="protein sequence ID" value="AKP67996.1"/>
    <property type="molecule type" value="Genomic_DNA"/>
</dbReference>
<evidence type="ECO:0000259" key="1">
    <source>
        <dbReference type="Pfam" id="PF08818"/>
    </source>
</evidence>
<dbReference type="AlphaFoldDB" id="A0A0H4QLM4"/>
<proteinExistence type="predicted"/>
<dbReference type="SUPFAM" id="SSF159888">
    <property type="entry name" value="YdhG-like"/>
    <property type="match status" value="1"/>
</dbReference>
<dbReference type="InterPro" id="IPR014922">
    <property type="entry name" value="YdhG-like"/>
</dbReference>
<reference evidence="3" key="1">
    <citation type="submission" date="2015-07" db="EMBL/GenBank/DDBJ databases">
        <title>Lactobacillus ginsenosidimutans/EMML 3141/ whole genome sequencing.</title>
        <authorList>
            <person name="Kim M.K."/>
            <person name="Im W.-T."/>
            <person name="Srinivasan S."/>
            <person name="Lee J.-J."/>
        </authorList>
    </citation>
    <scope>NUCLEOTIDE SEQUENCE [LARGE SCALE GENOMIC DNA]</scope>
    <source>
        <strain evidence="3">EMML 3041</strain>
    </source>
</reference>
<feature type="domain" description="YdhG-like" evidence="1">
    <location>
        <begin position="17"/>
        <end position="107"/>
    </location>
</feature>
<keyword evidence="3" id="KW-1185">Reference proteome</keyword>
<dbReference type="PATRIC" id="fig|1007676.4.peg.2216"/>
<evidence type="ECO:0000313" key="2">
    <source>
        <dbReference type="EMBL" id="AKP67996.1"/>
    </source>
</evidence>
<dbReference type="KEGG" id="lgn:ABM34_10940"/>
<protein>
    <recommendedName>
        <fullName evidence="1">YdhG-like domain-containing protein</fullName>
    </recommendedName>
</protein>
<dbReference type="STRING" id="1007676.ABM34_10940"/>
<dbReference type="Pfam" id="PF08818">
    <property type="entry name" value="DUF1801"/>
    <property type="match status" value="1"/>
</dbReference>
<gene>
    <name evidence="2" type="ORF">ABM34_10940</name>
</gene>
<sequence>MTALNDYISTLDNDDDKALAKRMNEIISEALPDAQTRISYGLLGYYQPKQVCFFGINKAHVGFYPTDKPIDHFREEIQPYLHGKTTLHFKKDVDDFPVELIQNIAKWNLNN</sequence>
<name>A0A0H4QLM4_9LACO</name>
<evidence type="ECO:0000313" key="3">
    <source>
        <dbReference type="Proteomes" id="UP000036106"/>
    </source>
</evidence>
<organism evidence="2 3">
    <name type="scientific">Companilactobacillus ginsenosidimutans</name>
    <dbReference type="NCBI Taxonomy" id="1007676"/>
    <lineage>
        <taxon>Bacteria</taxon>
        <taxon>Bacillati</taxon>
        <taxon>Bacillota</taxon>
        <taxon>Bacilli</taxon>
        <taxon>Lactobacillales</taxon>
        <taxon>Lactobacillaceae</taxon>
        <taxon>Companilactobacillus</taxon>
    </lineage>
</organism>
<dbReference type="Proteomes" id="UP000036106">
    <property type="component" value="Chromosome"/>
</dbReference>